<feature type="domain" description="F-BAR" evidence="7">
    <location>
        <begin position="3"/>
        <end position="258"/>
    </location>
</feature>
<dbReference type="InterPro" id="IPR001060">
    <property type="entry name" value="FCH_dom"/>
</dbReference>
<dbReference type="SMART" id="SM00055">
    <property type="entry name" value="FCH"/>
    <property type="match status" value="1"/>
</dbReference>
<feature type="compositionally biased region" description="Low complexity" evidence="5">
    <location>
        <begin position="309"/>
        <end position="327"/>
    </location>
</feature>
<dbReference type="FunFam" id="2.30.30.40:FF:000072">
    <property type="entry name" value="Unconventional Myosin IB"/>
    <property type="match status" value="1"/>
</dbReference>
<evidence type="ECO:0000259" key="6">
    <source>
        <dbReference type="PROSITE" id="PS50002"/>
    </source>
</evidence>
<evidence type="ECO:0000259" key="7">
    <source>
        <dbReference type="PROSITE" id="PS51741"/>
    </source>
</evidence>
<evidence type="ECO:0000256" key="5">
    <source>
        <dbReference type="SAM" id="MobiDB-lite"/>
    </source>
</evidence>
<dbReference type="SUPFAM" id="SSF50044">
    <property type="entry name" value="SH3-domain"/>
    <property type="match status" value="1"/>
</dbReference>
<dbReference type="Gene3D" id="2.30.30.40">
    <property type="entry name" value="SH3 Domains"/>
    <property type="match status" value="1"/>
</dbReference>
<evidence type="ECO:0000256" key="1">
    <source>
        <dbReference type="ARBA" id="ARBA00022443"/>
    </source>
</evidence>
<feature type="region of interest" description="Disordered" evidence="5">
    <location>
        <begin position="309"/>
        <end position="328"/>
    </location>
</feature>
<feature type="coiled-coil region" evidence="4">
    <location>
        <begin position="124"/>
        <end position="191"/>
    </location>
</feature>
<dbReference type="GO" id="GO:0030041">
    <property type="term" value="P:actin filament polymerization"/>
    <property type="evidence" value="ECO:0007669"/>
    <property type="project" value="TreeGrafter"/>
</dbReference>
<dbReference type="GO" id="GO:0031982">
    <property type="term" value="C:vesicle"/>
    <property type="evidence" value="ECO:0007669"/>
    <property type="project" value="TreeGrafter"/>
</dbReference>
<keyword evidence="1 2" id="KW-0728">SH3 domain</keyword>
<keyword evidence="9" id="KW-1185">Reference proteome</keyword>
<gene>
    <name evidence="8" type="ORF">RB653_002114</name>
</gene>
<dbReference type="PROSITE" id="PS51741">
    <property type="entry name" value="F_BAR"/>
    <property type="match status" value="1"/>
</dbReference>
<dbReference type="GO" id="GO:0005886">
    <property type="term" value="C:plasma membrane"/>
    <property type="evidence" value="ECO:0007669"/>
    <property type="project" value="TreeGrafter"/>
</dbReference>
<reference evidence="8 9" key="1">
    <citation type="submission" date="2023-11" db="EMBL/GenBank/DDBJ databases">
        <title>Dfirmibasis_genome.</title>
        <authorList>
            <person name="Edelbroek B."/>
            <person name="Kjellin J."/>
            <person name="Jerlstrom-Hultqvist J."/>
            <person name="Soderbom F."/>
        </authorList>
    </citation>
    <scope>NUCLEOTIDE SEQUENCE [LARGE SCALE GENOMIC DNA]</scope>
    <source>
        <strain evidence="8 9">TNS-C-14</strain>
    </source>
</reference>
<dbReference type="GO" id="GO:0005737">
    <property type="term" value="C:cytoplasm"/>
    <property type="evidence" value="ECO:0007669"/>
    <property type="project" value="TreeGrafter"/>
</dbReference>
<dbReference type="InterPro" id="IPR036028">
    <property type="entry name" value="SH3-like_dom_sf"/>
</dbReference>
<dbReference type="CDD" id="cd07610">
    <property type="entry name" value="FCH_F-BAR"/>
    <property type="match status" value="1"/>
</dbReference>
<protein>
    <recommendedName>
        <fullName evidence="10">SH3 domain-containing protein</fullName>
    </recommendedName>
</protein>
<dbReference type="PROSITE" id="PS50002">
    <property type="entry name" value="SH3"/>
    <property type="match status" value="1"/>
</dbReference>
<keyword evidence="3 4" id="KW-0175">Coiled coil</keyword>
<dbReference type="InterPro" id="IPR031160">
    <property type="entry name" value="F_BAR_dom"/>
</dbReference>
<dbReference type="GO" id="GO:0016050">
    <property type="term" value="P:vesicle organization"/>
    <property type="evidence" value="ECO:0007669"/>
    <property type="project" value="TreeGrafter"/>
</dbReference>
<name>A0AAN7YSD3_9MYCE</name>
<dbReference type="Pfam" id="PF14604">
    <property type="entry name" value="SH3_9"/>
    <property type="match status" value="1"/>
</dbReference>
<evidence type="ECO:0000256" key="2">
    <source>
        <dbReference type="PROSITE-ProRule" id="PRU00192"/>
    </source>
</evidence>
<dbReference type="PANTHER" id="PTHR23065:SF58">
    <property type="entry name" value="SH3 AND F-BAR DOMAIN-CONTAINING PROTEIN DDB_G0274695"/>
    <property type="match status" value="1"/>
</dbReference>
<evidence type="ECO:0008006" key="10">
    <source>
        <dbReference type="Google" id="ProtNLM"/>
    </source>
</evidence>
<feature type="domain" description="SH3" evidence="6">
    <location>
        <begin position="331"/>
        <end position="388"/>
    </location>
</feature>
<dbReference type="Pfam" id="PF00611">
    <property type="entry name" value="FCH"/>
    <property type="match status" value="1"/>
</dbReference>
<dbReference type="SMART" id="SM00326">
    <property type="entry name" value="SH3"/>
    <property type="match status" value="1"/>
</dbReference>
<dbReference type="PANTHER" id="PTHR23065">
    <property type="entry name" value="PROLINE-SERINE-THREONINE PHOSPHATASE INTERACTING PROTEIN 1"/>
    <property type="match status" value="1"/>
</dbReference>
<dbReference type="Gene3D" id="1.20.1270.60">
    <property type="entry name" value="Arfaptin homology (AH) domain/BAR domain"/>
    <property type="match status" value="1"/>
</dbReference>
<dbReference type="PRINTS" id="PR00499">
    <property type="entry name" value="P67PHOX"/>
</dbReference>
<proteinExistence type="predicted"/>
<sequence>MSEQFKDNFWGPNGFETIEKRMNQGTESTRLFLLFLKERASIEENYSKSLQKLLKNTSQLIEYGTLRDAWYGVRGEAESLVRVHHELGQKIEKDIVAPFSKFKSEQKKVKKNFLYDAYKLNREKKDMENSITKTKSKYDDYSKQAETMAITMETAKNTKTAAEIGKIQSKLQKLQRDSSSAEQDYRDAVNKLAMYQPTWEDKVSSNYHTLQLTEEERIDYIKVQLEKYVGAIKSTVPDTETTNRNLVNVITQIDKLEDIHCFVRESRTGTERPPPPQFISYGGKASSDYIQNKASYSAPLTSSVSSNSLTSSYNSSAAPTPAPRSTPINLSKKKQAKALYDYVGSDATELDFFAGDIITILDEDESGWFRGELGDRVGLYPSNYCEPI</sequence>
<dbReference type="CDD" id="cd00174">
    <property type="entry name" value="SH3"/>
    <property type="match status" value="1"/>
</dbReference>
<organism evidence="8 9">
    <name type="scientific">Dictyostelium firmibasis</name>
    <dbReference type="NCBI Taxonomy" id="79012"/>
    <lineage>
        <taxon>Eukaryota</taxon>
        <taxon>Amoebozoa</taxon>
        <taxon>Evosea</taxon>
        <taxon>Eumycetozoa</taxon>
        <taxon>Dictyostelia</taxon>
        <taxon>Dictyosteliales</taxon>
        <taxon>Dictyosteliaceae</taxon>
        <taxon>Dictyostelium</taxon>
    </lineage>
</organism>
<comment type="caution">
    <text evidence="8">The sequence shown here is derived from an EMBL/GenBank/DDBJ whole genome shotgun (WGS) entry which is preliminary data.</text>
</comment>
<dbReference type="EMBL" id="JAVFKY010000004">
    <property type="protein sequence ID" value="KAK5577176.1"/>
    <property type="molecule type" value="Genomic_DNA"/>
</dbReference>
<dbReference type="AlphaFoldDB" id="A0AAN7YSD3"/>
<evidence type="ECO:0000256" key="3">
    <source>
        <dbReference type="PROSITE-ProRule" id="PRU01077"/>
    </source>
</evidence>
<dbReference type="SUPFAM" id="SSF103657">
    <property type="entry name" value="BAR/IMD domain-like"/>
    <property type="match status" value="1"/>
</dbReference>
<accession>A0AAN7YSD3</accession>
<dbReference type="GO" id="GO:0008017">
    <property type="term" value="F:microtubule binding"/>
    <property type="evidence" value="ECO:0007669"/>
    <property type="project" value="TreeGrafter"/>
</dbReference>
<evidence type="ECO:0000313" key="8">
    <source>
        <dbReference type="EMBL" id="KAK5577176.1"/>
    </source>
</evidence>
<evidence type="ECO:0000256" key="4">
    <source>
        <dbReference type="SAM" id="Coils"/>
    </source>
</evidence>
<dbReference type="PRINTS" id="PR00452">
    <property type="entry name" value="SH3DOMAIN"/>
</dbReference>
<dbReference type="InterPro" id="IPR027267">
    <property type="entry name" value="AH/BAR_dom_sf"/>
</dbReference>
<evidence type="ECO:0000313" key="9">
    <source>
        <dbReference type="Proteomes" id="UP001344447"/>
    </source>
</evidence>
<dbReference type="FunFam" id="1.20.1270.60:FF:000220">
    <property type="entry name" value="SH3 and F-BAR domain-containing protein DDB_G0274695"/>
    <property type="match status" value="1"/>
</dbReference>
<dbReference type="Proteomes" id="UP001344447">
    <property type="component" value="Unassembled WGS sequence"/>
</dbReference>
<dbReference type="InterPro" id="IPR001452">
    <property type="entry name" value="SH3_domain"/>
</dbReference>